<evidence type="ECO:0000256" key="12">
    <source>
        <dbReference type="RuleBase" id="RU000679"/>
    </source>
</evidence>
<dbReference type="GeneID" id="117573531"/>
<evidence type="ECO:0000313" key="15">
    <source>
        <dbReference type="RefSeq" id="XP_034112670.2"/>
    </source>
</evidence>
<sequence>MFYPQELLPRPRARPPLYGSYIQSPGLLQPSSRDQSRFKPHHCCKRGKFVRLMLPYLKEYCATSSVHGIRYLTDPKLRVFERFLWLLILIGTFICATIVYVDLTALYNSERVQTTIENTMQPIFFVPFPSVGLCLRSRLNVLALENEATDLFLGANATQAKKELFQHFILSVSDIHFNDMRSLTKFFANETLAANLSQLDGIDVTKVLEYTNLRCTHIFVECSWRSKPYNCCDIFELQRTELGYCWVFNSQISPKTIRMAKESKYYPRRLSQNGPGTALEVYLRRNKSYVRTNGHGVHIMVKQPQQWSDSARLLPVDSNNKISLNPRYTSSDVRTRSLTPRDRRCIFPDEIKDPLYKNLPGFLYWRGNCRSRCHQEHVVSRCNCSPTVLFPLSKEDNFTDCKASDFKCLYDHRMTFSVERLALETDYVDDVYENAMTCDCLNSCEQLIYDTIHSSTAMGNNELDQDAYSMRIDIFFQSPWFIKYQTHMRFTFVELLASFGGIIGLFLGASLLSAIELVYYFTIGLYLYLFNNKRNPKKQEVQQPPITLHFRRKITPIKMFY</sequence>
<evidence type="ECO:0000256" key="13">
    <source>
        <dbReference type="SAM" id="Phobius"/>
    </source>
</evidence>
<keyword evidence="6 13" id="KW-1133">Transmembrane helix</keyword>
<feature type="transmembrane region" description="Helical" evidence="13">
    <location>
        <begin position="496"/>
        <end position="529"/>
    </location>
</feature>
<evidence type="ECO:0000256" key="8">
    <source>
        <dbReference type="ARBA" id="ARBA00023065"/>
    </source>
</evidence>
<name>A0A6P8XMT2_DROAB</name>
<keyword evidence="8 12" id="KW-0406">Ion transport</keyword>
<dbReference type="PANTHER" id="PTHR11690:SF288">
    <property type="entry name" value="AMILORIDE-SENSITIVE NA+ CHANNEL-RELATED"/>
    <property type="match status" value="1"/>
</dbReference>
<evidence type="ECO:0000256" key="5">
    <source>
        <dbReference type="ARBA" id="ARBA00022692"/>
    </source>
</evidence>
<dbReference type="Gene3D" id="1.10.287.770">
    <property type="entry name" value="YojJ-like"/>
    <property type="match status" value="1"/>
</dbReference>
<evidence type="ECO:0000256" key="11">
    <source>
        <dbReference type="ARBA" id="ARBA00023303"/>
    </source>
</evidence>
<keyword evidence="5 12" id="KW-0812">Transmembrane</keyword>
<keyword evidence="7" id="KW-0915">Sodium</keyword>
<evidence type="ECO:0000256" key="3">
    <source>
        <dbReference type="ARBA" id="ARBA00022448"/>
    </source>
</evidence>
<reference evidence="15" key="1">
    <citation type="submission" date="2025-08" db="UniProtKB">
        <authorList>
            <consortium name="RefSeq"/>
        </authorList>
    </citation>
    <scope>IDENTIFICATION</scope>
    <source>
        <strain evidence="15">15112-1751.03</strain>
        <tissue evidence="15">Whole Adult</tissue>
    </source>
</reference>
<dbReference type="PRINTS" id="PR01078">
    <property type="entry name" value="AMINACHANNEL"/>
</dbReference>
<comment type="subcellular location">
    <subcellularLocation>
        <location evidence="1">Membrane</location>
        <topology evidence="1">Multi-pass membrane protein</topology>
    </subcellularLocation>
</comment>
<evidence type="ECO:0000256" key="1">
    <source>
        <dbReference type="ARBA" id="ARBA00004141"/>
    </source>
</evidence>
<proteinExistence type="inferred from homology"/>
<dbReference type="InterPro" id="IPR001873">
    <property type="entry name" value="ENaC"/>
</dbReference>
<comment type="similarity">
    <text evidence="2 12">Belongs to the amiloride-sensitive sodium channel (TC 1.A.6) family.</text>
</comment>
<keyword evidence="11 12" id="KW-0407">Ion channel</keyword>
<keyword evidence="9 13" id="KW-0472">Membrane</keyword>
<dbReference type="OrthoDB" id="5874059at2759"/>
<keyword evidence="3 12" id="KW-0813">Transport</keyword>
<evidence type="ECO:0000256" key="2">
    <source>
        <dbReference type="ARBA" id="ARBA00007193"/>
    </source>
</evidence>
<keyword evidence="14" id="KW-1185">Reference proteome</keyword>
<dbReference type="Pfam" id="PF00858">
    <property type="entry name" value="ASC"/>
    <property type="match status" value="1"/>
</dbReference>
<dbReference type="Proteomes" id="UP000515160">
    <property type="component" value="Chromosome 2R"/>
</dbReference>
<evidence type="ECO:0000256" key="7">
    <source>
        <dbReference type="ARBA" id="ARBA00023053"/>
    </source>
</evidence>
<evidence type="ECO:0000313" key="14">
    <source>
        <dbReference type="Proteomes" id="UP000515160"/>
    </source>
</evidence>
<feature type="transmembrane region" description="Helical" evidence="13">
    <location>
        <begin position="83"/>
        <end position="101"/>
    </location>
</feature>
<dbReference type="GO" id="GO:0015280">
    <property type="term" value="F:ligand-gated sodium channel activity"/>
    <property type="evidence" value="ECO:0007669"/>
    <property type="project" value="TreeGrafter"/>
</dbReference>
<dbReference type="AlphaFoldDB" id="A0A6P8XMT2"/>
<accession>A0A6P8XMT2</accession>
<protein>
    <submittedName>
        <fullName evidence="15">Pickpocket protein 19</fullName>
    </submittedName>
</protein>
<keyword evidence="4 12" id="KW-0894">Sodium channel</keyword>
<organism evidence="14 15">
    <name type="scientific">Drosophila albomicans</name>
    <name type="common">Fruit fly</name>
    <dbReference type="NCBI Taxonomy" id="7291"/>
    <lineage>
        <taxon>Eukaryota</taxon>
        <taxon>Metazoa</taxon>
        <taxon>Ecdysozoa</taxon>
        <taxon>Arthropoda</taxon>
        <taxon>Hexapoda</taxon>
        <taxon>Insecta</taxon>
        <taxon>Pterygota</taxon>
        <taxon>Neoptera</taxon>
        <taxon>Endopterygota</taxon>
        <taxon>Diptera</taxon>
        <taxon>Brachycera</taxon>
        <taxon>Muscomorpha</taxon>
        <taxon>Ephydroidea</taxon>
        <taxon>Drosophilidae</taxon>
        <taxon>Drosophila</taxon>
    </lineage>
</organism>
<evidence type="ECO:0000256" key="10">
    <source>
        <dbReference type="ARBA" id="ARBA00023201"/>
    </source>
</evidence>
<evidence type="ECO:0000256" key="6">
    <source>
        <dbReference type="ARBA" id="ARBA00022989"/>
    </source>
</evidence>
<dbReference type="RefSeq" id="XP_034112670.2">
    <property type="nucleotide sequence ID" value="XM_034256779.2"/>
</dbReference>
<evidence type="ECO:0000256" key="4">
    <source>
        <dbReference type="ARBA" id="ARBA00022461"/>
    </source>
</evidence>
<dbReference type="GO" id="GO:0005886">
    <property type="term" value="C:plasma membrane"/>
    <property type="evidence" value="ECO:0007669"/>
    <property type="project" value="TreeGrafter"/>
</dbReference>
<keyword evidence="10 12" id="KW-0739">Sodium transport</keyword>
<dbReference type="PANTHER" id="PTHR11690">
    <property type="entry name" value="AMILORIDE-SENSITIVE SODIUM CHANNEL-RELATED"/>
    <property type="match status" value="1"/>
</dbReference>
<evidence type="ECO:0000256" key="9">
    <source>
        <dbReference type="ARBA" id="ARBA00023136"/>
    </source>
</evidence>
<gene>
    <name evidence="15" type="primary">LOC117573531</name>
</gene>